<evidence type="ECO:0000256" key="7">
    <source>
        <dbReference type="ARBA" id="ARBA00022729"/>
    </source>
</evidence>
<accession>A0A564G1N4</accession>
<dbReference type="Pfam" id="PF07715">
    <property type="entry name" value="Plug"/>
    <property type="match status" value="1"/>
</dbReference>
<evidence type="ECO:0000256" key="13">
    <source>
        <dbReference type="ARBA" id="ARBA00023237"/>
    </source>
</evidence>
<evidence type="ECO:0000256" key="4">
    <source>
        <dbReference type="ARBA" id="ARBA00022452"/>
    </source>
</evidence>
<dbReference type="OrthoDB" id="9760333at2"/>
<dbReference type="InterPro" id="IPR039426">
    <property type="entry name" value="TonB-dep_rcpt-like"/>
</dbReference>
<keyword evidence="4 14" id="KW-1134">Transmembrane beta strand</keyword>
<comment type="similarity">
    <text evidence="2 14 16">Belongs to the TonB-dependent receptor family.</text>
</comment>
<dbReference type="InterPro" id="IPR036942">
    <property type="entry name" value="Beta-barrel_TonB_sf"/>
</dbReference>
<dbReference type="Gene3D" id="2.170.130.10">
    <property type="entry name" value="TonB-dependent receptor, plug domain"/>
    <property type="match status" value="1"/>
</dbReference>
<dbReference type="GO" id="GO:0015891">
    <property type="term" value="P:siderophore transport"/>
    <property type="evidence" value="ECO:0007669"/>
    <property type="project" value="InterPro"/>
</dbReference>
<evidence type="ECO:0000256" key="5">
    <source>
        <dbReference type="ARBA" id="ARBA00022496"/>
    </source>
</evidence>
<evidence type="ECO:0000256" key="1">
    <source>
        <dbReference type="ARBA" id="ARBA00004571"/>
    </source>
</evidence>
<keyword evidence="7 17" id="KW-0732">Signal</keyword>
<dbReference type="PANTHER" id="PTHR32552:SF68">
    <property type="entry name" value="FERRICHROME OUTER MEMBRANE TRANSPORTER_PHAGE RECEPTOR"/>
    <property type="match status" value="1"/>
</dbReference>
<keyword evidence="13 14" id="KW-0998">Cell outer membrane</keyword>
<evidence type="ECO:0000313" key="22">
    <source>
        <dbReference type="Proteomes" id="UP000401717"/>
    </source>
</evidence>
<evidence type="ECO:0000256" key="11">
    <source>
        <dbReference type="ARBA" id="ARBA00023136"/>
    </source>
</evidence>
<keyword evidence="23" id="KW-1185">Reference proteome</keyword>
<dbReference type="InterPro" id="IPR010917">
    <property type="entry name" value="TonB_rcpt_CS"/>
</dbReference>
<dbReference type="PROSITE" id="PS52016">
    <property type="entry name" value="TONB_DEPENDENT_REC_3"/>
    <property type="match status" value="1"/>
</dbReference>
<dbReference type="InterPro" id="IPR000531">
    <property type="entry name" value="Beta-barrel_TonB"/>
</dbReference>
<comment type="subcellular location">
    <subcellularLocation>
        <location evidence="1 14">Cell outer membrane</location>
        <topology evidence="1 14">Multi-pass membrane protein</topology>
    </subcellularLocation>
</comment>
<evidence type="ECO:0000256" key="6">
    <source>
        <dbReference type="ARBA" id="ARBA00022692"/>
    </source>
</evidence>
<dbReference type="AlphaFoldDB" id="A0A564G1N4"/>
<feature type="short sequence motif" description="TonB C-terminal box" evidence="15">
    <location>
        <begin position="703"/>
        <end position="720"/>
    </location>
</feature>
<evidence type="ECO:0000256" key="10">
    <source>
        <dbReference type="ARBA" id="ARBA00023077"/>
    </source>
</evidence>
<keyword evidence="10 16" id="KW-0798">TonB box</keyword>
<evidence type="ECO:0000256" key="15">
    <source>
        <dbReference type="PROSITE-ProRule" id="PRU10144"/>
    </source>
</evidence>
<evidence type="ECO:0000256" key="2">
    <source>
        <dbReference type="ARBA" id="ARBA00009810"/>
    </source>
</evidence>
<evidence type="ECO:0000256" key="14">
    <source>
        <dbReference type="PROSITE-ProRule" id="PRU01360"/>
    </source>
</evidence>
<dbReference type="PANTHER" id="PTHR32552">
    <property type="entry name" value="FERRICHROME IRON RECEPTOR-RELATED"/>
    <property type="match status" value="1"/>
</dbReference>
<organism evidence="21 22">
    <name type="scientific">Methylobacterium dankookense</name>
    <dbReference type="NCBI Taxonomy" id="560405"/>
    <lineage>
        <taxon>Bacteria</taxon>
        <taxon>Pseudomonadati</taxon>
        <taxon>Pseudomonadota</taxon>
        <taxon>Alphaproteobacteria</taxon>
        <taxon>Hyphomicrobiales</taxon>
        <taxon>Methylobacteriaceae</taxon>
        <taxon>Methylobacterium</taxon>
    </lineage>
</organism>
<evidence type="ECO:0000256" key="16">
    <source>
        <dbReference type="RuleBase" id="RU003357"/>
    </source>
</evidence>
<dbReference type="InterPro" id="IPR010105">
    <property type="entry name" value="TonB_sidphr_rcpt"/>
</dbReference>
<proteinExistence type="inferred from homology"/>
<dbReference type="InterPro" id="IPR012910">
    <property type="entry name" value="Plug_dom"/>
</dbReference>
<keyword evidence="8" id="KW-0408">Iron</keyword>
<evidence type="ECO:0000259" key="18">
    <source>
        <dbReference type="Pfam" id="PF00593"/>
    </source>
</evidence>
<reference evidence="20" key="2">
    <citation type="journal article" date="2021" name="Front. Microbiol.">
        <title>Comprehensive Comparative Genomics and Phenotyping of Methylobacterium Species.</title>
        <authorList>
            <person name="Alessa O."/>
            <person name="Ogura Y."/>
            <person name="Fujitani Y."/>
            <person name="Takami H."/>
            <person name="Hayashi T."/>
            <person name="Sahin N."/>
            <person name="Tani A."/>
        </authorList>
    </citation>
    <scope>NUCLEOTIDE SEQUENCE</scope>
    <source>
        <strain evidence="20">DSM 22415</strain>
    </source>
</reference>
<feature type="signal peptide" evidence="17">
    <location>
        <begin position="1"/>
        <end position="25"/>
    </location>
</feature>
<dbReference type="Proteomes" id="UP001055303">
    <property type="component" value="Unassembled WGS sequence"/>
</dbReference>
<gene>
    <name evidence="21" type="primary">bfrD_2</name>
    <name evidence="20" type="synonym">bfrD</name>
    <name evidence="20" type="ORF">IFDJLNFL_1604</name>
    <name evidence="21" type="ORF">MTDSW087_03587</name>
</gene>
<evidence type="ECO:0000256" key="9">
    <source>
        <dbReference type="ARBA" id="ARBA00023065"/>
    </source>
</evidence>
<evidence type="ECO:0000313" key="23">
    <source>
        <dbReference type="Proteomes" id="UP001055303"/>
    </source>
</evidence>
<dbReference type="RefSeq" id="WP_144766190.1">
    <property type="nucleotide sequence ID" value="NZ_BPQI01000037.1"/>
</dbReference>
<dbReference type="InterPro" id="IPR037066">
    <property type="entry name" value="Plug_dom_sf"/>
</dbReference>
<dbReference type="Pfam" id="PF00593">
    <property type="entry name" value="TonB_dep_Rec_b-barrel"/>
    <property type="match status" value="1"/>
</dbReference>
<dbReference type="SUPFAM" id="SSF56935">
    <property type="entry name" value="Porins"/>
    <property type="match status" value="1"/>
</dbReference>
<keyword evidence="9" id="KW-0406">Ion transport</keyword>
<feature type="domain" description="TonB-dependent receptor-like beta-barrel" evidence="18">
    <location>
        <begin position="243"/>
        <end position="689"/>
    </location>
</feature>
<dbReference type="EMBL" id="BPQI01000037">
    <property type="protein sequence ID" value="GJD55717.1"/>
    <property type="molecule type" value="Genomic_DNA"/>
</dbReference>
<dbReference type="FunFam" id="2.170.130.10:FF:000001">
    <property type="entry name" value="Catecholate siderophore TonB-dependent receptor"/>
    <property type="match status" value="1"/>
</dbReference>
<dbReference type="GO" id="GO:0009279">
    <property type="term" value="C:cell outer membrane"/>
    <property type="evidence" value="ECO:0007669"/>
    <property type="project" value="UniProtKB-SubCell"/>
</dbReference>
<keyword evidence="5" id="KW-0410">Iron transport</keyword>
<dbReference type="GO" id="GO:0038023">
    <property type="term" value="F:signaling receptor activity"/>
    <property type="evidence" value="ECO:0007669"/>
    <property type="project" value="InterPro"/>
</dbReference>
<dbReference type="GO" id="GO:0015344">
    <property type="term" value="F:siderophore uptake transmembrane transporter activity"/>
    <property type="evidence" value="ECO:0007669"/>
    <property type="project" value="TreeGrafter"/>
</dbReference>
<dbReference type="NCBIfam" id="TIGR01783">
    <property type="entry name" value="TonB-siderophor"/>
    <property type="match status" value="1"/>
</dbReference>
<protein>
    <submittedName>
        <fullName evidence="20 21">TonB-dependent receptor BfrD</fullName>
    </submittedName>
</protein>
<keyword evidence="11 14" id="KW-0472">Membrane</keyword>
<keyword evidence="6 14" id="KW-0812">Transmembrane</keyword>
<reference evidence="20" key="3">
    <citation type="submission" date="2021-08" db="EMBL/GenBank/DDBJ databases">
        <authorList>
            <person name="Tani A."/>
            <person name="Ola A."/>
            <person name="Ogura Y."/>
            <person name="Katsura K."/>
            <person name="Hayashi T."/>
        </authorList>
    </citation>
    <scope>NUCLEOTIDE SEQUENCE</scope>
    <source>
        <strain evidence="20">DSM 22415</strain>
    </source>
</reference>
<feature type="domain" description="TonB-dependent receptor plug" evidence="19">
    <location>
        <begin position="75"/>
        <end position="171"/>
    </location>
</feature>
<evidence type="ECO:0000256" key="3">
    <source>
        <dbReference type="ARBA" id="ARBA00022448"/>
    </source>
</evidence>
<evidence type="ECO:0000256" key="12">
    <source>
        <dbReference type="ARBA" id="ARBA00023170"/>
    </source>
</evidence>
<evidence type="ECO:0000259" key="19">
    <source>
        <dbReference type="Pfam" id="PF07715"/>
    </source>
</evidence>
<dbReference type="Proteomes" id="UP000401717">
    <property type="component" value="Unassembled WGS sequence"/>
</dbReference>
<reference evidence="21 22" key="1">
    <citation type="submission" date="2019-06" db="EMBL/GenBank/DDBJ databases">
        <authorList>
            <person name="Rodrigo-Torres L."/>
            <person name="Arahal R. D."/>
            <person name="Lucena T."/>
        </authorList>
    </citation>
    <scope>NUCLEOTIDE SEQUENCE [LARGE SCALE GENOMIC DNA]</scope>
    <source>
        <strain evidence="21 22">SW08-7</strain>
    </source>
</reference>
<evidence type="ECO:0000256" key="17">
    <source>
        <dbReference type="SAM" id="SignalP"/>
    </source>
</evidence>
<sequence length="720" mass="79131">MTRRFDHALACALLAGTALTTAAQAQVLAPAASEAVTLGEISVQGANGIIGPQGGVTIGYLTKQTRSATKTNTPLLDTPQSVTVVTREQITDQNFQNLTDQLRYVPGIIPAQGEGNRDQAIIRGQSTSADFFVNGMRDDVQYYRDLYNVARVEVLKGPDSLIFGRGGGGGVINRVLKEADGLRVREVTAGGGQFGDKRVTVDVGDRVSDSAFFRLNGVFEDSGTYRQFGELTRYGVNPTMTFLLGPQTTLKLSYEYFHDDRFPDRGIPSQFGRAYNYRNNIRTFFGNPDVNFTKVDAHIATATLDHLFDSGVELHSQLRFADYDRYYRNTLPGGAVNAAGTAVTITGYRNETDRTNYFSQNDFTYKFLTGDIKHTLLGGFELGYQEGLTYRQSGLFGFGNNLVSSVTVNPLSPITRVPVTFRNNGGSDANARYDLGLAAVYAQDQIDLNPYVQIVGGLRYDHFDFASRNQNTGITYSRVDDLMSPRAGLVIKPLPNLAFYGSYSVSYLPSSGDQIGNFTPGLVIAQPERFQNLEVGVKYDVTPTLQLTAAGYNLDRTNQRLPDPNNAGFFILSGKTNTQGFEIGANGYVTDWWQVAGGYAYTDARIESATSATIVAGNKVGLVPFNSVSLWNKFAVTPEFSVGVGYIYQTHTFASSDDSVRLPGYSRFDLGFFYQINESTRAQVNIENVFDRRYIYTADNNNNLTPGAPRTVRAQVIVRF</sequence>
<dbReference type="EMBL" id="CABFVH010000025">
    <property type="protein sequence ID" value="VUF13880.1"/>
    <property type="molecule type" value="Genomic_DNA"/>
</dbReference>
<dbReference type="Gene3D" id="2.40.170.20">
    <property type="entry name" value="TonB-dependent receptor, beta-barrel domain"/>
    <property type="match status" value="1"/>
</dbReference>
<evidence type="ECO:0000313" key="21">
    <source>
        <dbReference type="EMBL" id="VUF13880.1"/>
    </source>
</evidence>
<name>A0A564G1N4_9HYPH</name>
<dbReference type="CDD" id="cd01347">
    <property type="entry name" value="ligand_gated_channel"/>
    <property type="match status" value="1"/>
</dbReference>
<evidence type="ECO:0000256" key="8">
    <source>
        <dbReference type="ARBA" id="ARBA00023004"/>
    </source>
</evidence>
<dbReference type="PROSITE" id="PS01156">
    <property type="entry name" value="TONB_DEPENDENT_REC_2"/>
    <property type="match status" value="1"/>
</dbReference>
<keyword evidence="12 21" id="KW-0675">Receptor</keyword>
<evidence type="ECO:0000313" key="20">
    <source>
        <dbReference type="EMBL" id="GJD55717.1"/>
    </source>
</evidence>
<feature type="chain" id="PRO_5021913026" evidence="17">
    <location>
        <begin position="26"/>
        <end position="720"/>
    </location>
</feature>
<keyword evidence="3 14" id="KW-0813">Transport</keyword>